<dbReference type="PANTHER" id="PTHR42901:SF1">
    <property type="entry name" value="ALCOHOL DEHYDROGENASE"/>
    <property type="match status" value="1"/>
</dbReference>
<name>A0ABV2RB47_9CAUL</name>
<accession>A0ABV2RB47</accession>
<evidence type="ECO:0000313" key="4">
    <source>
        <dbReference type="Proteomes" id="UP001549313"/>
    </source>
</evidence>
<comment type="similarity">
    <text evidence="1">Belongs to the short-chain dehydrogenases/reductases (SDR) family.</text>
</comment>
<protein>
    <submittedName>
        <fullName evidence="3">NAD(P)-dependent dehydrogenase (Short-subunit alcohol dehydrogenase family)</fullName>
    </submittedName>
</protein>
<dbReference type="Gene3D" id="3.40.50.720">
    <property type="entry name" value="NAD(P)-binding Rossmann-like Domain"/>
    <property type="match status" value="1"/>
</dbReference>
<keyword evidence="2" id="KW-0560">Oxidoreductase</keyword>
<dbReference type="InterPro" id="IPR002347">
    <property type="entry name" value="SDR_fam"/>
</dbReference>
<evidence type="ECO:0000256" key="1">
    <source>
        <dbReference type="ARBA" id="ARBA00006484"/>
    </source>
</evidence>
<gene>
    <name evidence="3" type="ORF">ABIE19_001432</name>
</gene>
<dbReference type="PRINTS" id="PR00081">
    <property type="entry name" value="GDHRDH"/>
</dbReference>
<evidence type="ECO:0000313" key="3">
    <source>
        <dbReference type="EMBL" id="MET4683523.1"/>
    </source>
</evidence>
<proteinExistence type="inferred from homology"/>
<reference evidence="3 4" key="1">
    <citation type="submission" date="2024-06" db="EMBL/GenBank/DDBJ databases">
        <title>Sorghum-associated microbial communities from plants grown in Nebraska, USA.</title>
        <authorList>
            <person name="Schachtman D."/>
        </authorList>
    </citation>
    <scope>NUCLEOTIDE SEQUENCE [LARGE SCALE GENOMIC DNA]</scope>
    <source>
        <strain evidence="3 4">2814</strain>
    </source>
</reference>
<dbReference type="InterPro" id="IPR036291">
    <property type="entry name" value="NAD(P)-bd_dom_sf"/>
</dbReference>
<dbReference type="SUPFAM" id="SSF51735">
    <property type="entry name" value="NAD(P)-binding Rossmann-fold domains"/>
    <property type="match status" value="1"/>
</dbReference>
<dbReference type="PANTHER" id="PTHR42901">
    <property type="entry name" value="ALCOHOL DEHYDROGENASE"/>
    <property type="match status" value="1"/>
</dbReference>
<dbReference type="EMBL" id="JBEPTF010000001">
    <property type="protein sequence ID" value="MET4683523.1"/>
    <property type="molecule type" value="Genomic_DNA"/>
</dbReference>
<dbReference type="CDD" id="cd05233">
    <property type="entry name" value="SDR_c"/>
    <property type="match status" value="1"/>
</dbReference>
<sequence>MPLLKNTTAVVTGAGRGLGAALAVTLAEAGCRLVLCGRNLGALAETAAAVLERSGVDAMLVELDLSDADSVARAAGAIHAGHDAIDILINNGAQWLEGAAEPHAPSDVLGVINAAVSGTYLLTQGLLPLLERSARPDILTIGSISGLPNAALQTAAVPFYAAKRAQAGLADGFAQVLKGTPVRSLIVHPPYLDDAEPGSDAWRLSPERAKGERATSRDIADAVIFALTRPRHVSLSILVDADDGGRFADAG</sequence>
<keyword evidence="4" id="KW-1185">Reference proteome</keyword>
<dbReference type="Pfam" id="PF00106">
    <property type="entry name" value="adh_short"/>
    <property type="match status" value="1"/>
</dbReference>
<evidence type="ECO:0000256" key="2">
    <source>
        <dbReference type="ARBA" id="ARBA00023002"/>
    </source>
</evidence>
<organism evidence="3 4">
    <name type="scientific">Brevundimonas faecalis</name>
    <dbReference type="NCBI Taxonomy" id="947378"/>
    <lineage>
        <taxon>Bacteria</taxon>
        <taxon>Pseudomonadati</taxon>
        <taxon>Pseudomonadota</taxon>
        <taxon>Alphaproteobacteria</taxon>
        <taxon>Caulobacterales</taxon>
        <taxon>Caulobacteraceae</taxon>
        <taxon>Brevundimonas</taxon>
    </lineage>
</organism>
<dbReference type="Proteomes" id="UP001549313">
    <property type="component" value="Unassembled WGS sequence"/>
</dbReference>
<comment type="caution">
    <text evidence="3">The sequence shown here is derived from an EMBL/GenBank/DDBJ whole genome shotgun (WGS) entry which is preliminary data.</text>
</comment>